<dbReference type="OrthoDB" id="8862579at2759"/>
<sequence>MLGELGLIGTIQDEDQSPEEPDSESDQEEQPIVLNRRKKLGGGSRDFNCDFEFGERDAPELDEDWALADVLKQLKQKLLLLLLLMCFSYDTGNINASADGVNINTAVNLIRDDEGRLKINNITCNAKIDKMRAKFSGTLGRVYDFLARFVTTGMRFFLNQQICPSLDHAALVHVNSLLENIPVRSELAVFRMTPLFPLLFLSLASIMAAAEPAGCKIRITDKGLEMLKYETQKFVEEELSNISMPEMKGKEGRFQYTINDVKIEELNLTHAELRFIPDVGLMFDVQNSSISLSFHRRILYWFFYDTGNINASADGVNINTAVNLIRDDEGRLKINNITCNAKIDKMRAKFSGTLGRVYDFLARFVTTGMRFFLNQQICPSLDHAALVHVNSLLETIPVRSEVDHYIGIDYSLIDDPVVSSRSLDMHFRGMFFDLSHQNLTLVNYAVDPVIREYERMVYLALSEFFFDSGMFSYYTAGIFQMDIVNEKMPKDLEVLLRTTYFGTIMMMNPALVDAPMSLQIAVNSPPKTTIKTSGATVVMTAIVKVMVLPPGQPPVQLSSMTMETKFNAKVSMKGKRLAVHADLRRFKIFSNQSALESLALIPLQAPLKTMLQMSVVPLINNWTKRGVRIPLADGMDFVEEVVEYHNGFIVIGANLQFSKGLREMMSGSVEAETSNSL</sequence>
<dbReference type="SMART" id="SM00328">
    <property type="entry name" value="BPI1"/>
    <property type="match status" value="1"/>
</dbReference>
<dbReference type="GO" id="GO:0005615">
    <property type="term" value="C:extracellular space"/>
    <property type="evidence" value="ECO:0007669"/>
    <property type="project" value="TreeGrafter"/>
</dbReference>
<dbReference type="SUPFAM" id="SSF55394">
    <property type="entry name" value="Bactericidal permeability-increasing protein, BPI"/>
    <property type="match status" value="3"/>
</dbReference>
<keyword evidence="3" id="KW-0964">Secreted</keyword>
<dbReference type="GO" id="GO:1904121">
    <property type="term" value="F:phosphatidylethanolamine transfer activity"/>
    <property type="evidence" value="ECO:0007669"/>
    <property type="project" value="TreeGrafter"/>
</dbReference>
<dbReference type="InterPro" id="IPR032942">
    <property type="entry name" value="BPI/LBP/Plunc"/>
</dbReference>
<evidence type="ECO:0000256" key="4">
    <source>
        <dbReference type="ARBA" id="ARBA00022729"/>
    </source>
</evidence>
<dbReference type="EMBL" id="CAJRST010033334">
    <property type="protein sequence ID" value="CAG5976979.1"/>
    <property type="molecule type" value="Genomic_DNA"/>
</dbReference>
<dbReference type="Proteomes" id="UP000677803">
    <property type="component" value="Unassembled WGS sequence"/>
</dbReference>
<gene>
    <name evidence="10" type="ORF">MMEN_LOCUS15830</name>
</gene>
<evidence type="ECO:0000256" key="6">
    <source>
        <dbReference type="ARBA" id="ARBA00023180"/>
    </source>
</evidence>
<feature type="domain" description="Lipid-binding serum glycoprotein C-terminal" evidence="9">
    <location>
        <begin position="451"/>
        <end position="653"/>
    </location>
</feature>
<keyword evidence="4" id="KW-0732">Signal</keyword>
<dbReference type="InterPro" id="IPR017943">
    <property type="entry name" value="Bactericidal_perm-incr_a/b_dom"/>
</dbReference>
<comment type="subcellular location">
    <subcellularLocation>
        <location evidence="1">Secreted</location>
    </subcellularLocation>
</comment>
<dbReference type="GO" id="GO:0008289">
    <property type="term" value="F:lipid binding"/>
    <property type="evidence" value="ECO:0007669"/>
    <property type="project" value="InterPro"/>
</dbReference>
<keyword evidence="6" id="KW-0325">Glycoprotein</keyword>
<feature type="domain" description="Lipid-binding serum glycoprotein N-terminal" evidence="8">
    <location>
        <begin position="218"/>
        <end position="436"/>
    </location>
</feature>
<dbReference type="FunFam" id="3.15.10.10:FF:000001">
    <property type="entry name" value="phospholipid transfer protein-like"/>
    <property type="match status" value="1"/>
</dbReference>
<comment type="caution">
    <text evidence="10">The sequence shown here is derived from an EMBL/GenBank/DDBJ whole genome shotgun (WGS) entry which is preliminary data.</text>
</comment>
<proteinExistence type="inferred from homology"/>
<dbReference type="PROSITE" id="PS00400">
    <property type="entry name" value="LBP_BPI_CETP"/>
    <property type="match status" value="1"/>
</dbReference>
<dbReference type="GO" id="GO:0120017">
    <property type="term" value="F:ceramide transfer activity"/>
    <property type="evidence" value="ECO:0007669"/>
    <property type="project" value="TreeGrafter"/>
</dbReference>
<name>A0A8S4BMZ3_9TELE</name>
<protein>
    <submittedName>
        <fullName evidence="10">(Atlantic silverside) hypothetical protein</fullName>
    </submittedName>
</protein>
<evidence type="ECO:0000256" key="5">
    <source>
        <dbReference type="ARBA" id="ARBA00023157"/>
    </source>
</evidence>
<dbReference type="CDD" id="cd00025">
    <property type="entry name" value="BPI1"/>
    <property type="match status" value="1"/>
</dbReference>
<dbReference type="Gene3D" id="3.15.20.10">
    <property type="entry name" value="Bactericidal permeability-increasing protein, domain 2"/>
    <property type="match status" value="1"/>
</dbReference>
<dbReference type="InterPro" id="IPR017942">
    <property type="entry name" value="Lipid-bd_serum_glycop_N"/>
</dbReference>
<dbReference type="PANTHER" id="PTHR10504:SF16">
    <property type="entry name" value="PHOSPHOLIPID TRANSFER PROTEIN"/>
    <property type="match status" value="1"/>
</dbReference>
<dbReference type="FunFam" id="3.15.20.10:FF:000001">
    <property type="entry name" value="Phospholipid transfer protein"/>
    <property type="match status" value="1"/>
</dbReference>
<feature type="region of interest" description="Disordered" evidence="7">
    <location>
        <begin position="1"/>
        <end position="35"/>
    </location>
</feature>
<evidence type="ECO:0000313" key="11">
    <source>
        <dbReference type="Proteomes" id="UP000677803"/>
    </source>
</evidence>
<evidence type="ECO:0000256" key="2">
    <source>
        <dbReference type="ARBA" id="ARBA00007292"/>
    </source>
</evidence>
<dbReference type="Pfam" id="PF02886">
    <property type="entry name" value="LBP_BPI_CETP_C"/>
    <property type="match status" value="1"/>
</dbReference>
<keyword evidence="5" id="KW-1015">Disulfide bond</keyword>
<evidence type="ECO:0000259" key="8">
    <source>
        <dbReference type="SMART" id="SM00328"/>
    </source>
</evidence>
<keyword evidence="11" id="KW-1185">Reference proteome</keyword>
<dbReference type="InterPro" id="IPR001124">
    <property type="entry name" value="Lipid-bd_serum_glycop_C"/>
</dbReference>
<reference evidence="10" key="1">
    <citation type="submission" date="2021-05" db="EMBL/GenBank/DDBJ databases">
        <authorList>
            <person name="Tigano A."/>
        </authorList>
    </citation>
    <scope>NUCLEOTIDE SEQUENCE</scope>
</reference>
<dbReference type="GO" id="GO:0034375">
    <property type="term" value="P:high-density lipoprotein particle remodeling"/>
    <property type="evidence" value="ECO:0007669"/>
    <property type="project" value="TreeGrafter"/>
</dbReference>
<accession>A0A8S4BMZ3</accession>
<dbReference type="GO" id="GO:0035627">
    <property type="term" value="P:ceramide transport"/>
    <property type="evidence" value="ECO:0007669"/>
    <property type="project" value="TreeGrafter"/>
</dbReference>
<evidence type="ECO:0000256" key="1">
    <source>
        <dbReference type="ARBA" id="ARBA00004613"/>
    </source>
</evidence>
<feature type="compositionally biased region" description="Acidic residues" evidence="7">
    <location>
        <begin position="12"/>
        <end position="29"/>
    </location>
</feature>
<dbReference type="InterPro" id="IPR017954">
    <property type="entry name" value="Lipid-bd_serum_glycop_CS"/>
</dbReference>
<organism evidence="10 11">
    <name type="scientific">Menidia menidia</name>
    <name type="common">Atlantic silverside</name>
    <dbReference type="NCBI Taxonomy" id="238744"/>
    <lineage>
        <taxon>Eukaryota</taxon>
        <taxon>Metazoa</taxon>
        <taxon>Chordata</taxon>
        <taxon>Craniata</taxon>
        <taxon>Vertebrata</taxon>
        <taxon>Euteleostomi</taxon>
        <taxon>Actinopterygii</taxon>
        <taxon>Neopterygii</taxon>
        <taxon>Teleostei</taxon>
        <taxon>Neoteleostei</taxon>
        <taxon>Acanthomorphata</taxon>
        <taxon>Ovalentaria</taxon>
        <taxon>Atherinomorphae</taxon>
        <taxon>Atheriniformes</taxon>
        <taxon>Atherinopsidae</taxon>
        <taxon>Menidiinae</taxon>
        <taxon>Menidia</taxon>
    </lineage>
</organism>
<dbReference type="GO" id="GO:1990050">
    <property type="term" value="F:phosphatidic acid transfer activity"/>
    <property type="evidence" value="ECO:0007669"/>
    <property type="project" value="TreeGrafter"/>
</dbReference>
<evidence type="ECO:0000256" key="7">
    <source>
        <dbReference type="SAM" id="MobiDB-lite"/>
    </source>
</evidence>
<evidence type="ECO:0000259" key="9">
    <source>
        <dbReference type="SMART" id="SM00329"/>
    </source>
</evidence>
<dbReference type="AlphaFoldDB" id="A0A8S4BMZ3"/>
<dbReference type="SMART" id="SM00329">
    <property type="entry name" value="BPI2"/>
    <property type="match status" value="1"/>
</dbReference>
<comment type="similarity">
    <text evidence="2">Belongs to the BPI/LBP/Plunc superfamily. BPI/LBP family.</text>
</comment>
<dbReference type="Pfam" id="PF01273">
    <property type="entry name" value="LBP_BPI_CETP"/>
    <property type="match status" value="2"/>
</dbReference>
<evidence type="ECO:0000313" key="10">
    <source>
        <dbReference type="EMBL" id="CAG5976979.1"/>
    </source>
</evidence>
<dbReference type="PANTHER" id="PTHR10504">
    <property type="entry name" value="BACTERICIDAL PERMEABILITY-INCREASING BPI PROTEIN-RELATED"/>
    <property type="match status" value="1"/>
</dbReference>
<evidence type="ECO:0000256" key="3">
    <source>
        <dbReference type="ARBA" id="ARBA00022525"/>
    </source>
</evidence>
<dbReference type="Gene3D" id="3.15.10.10">
    <property type="entry name" value="Bactericidal permeability-increasing protein, domain 1"/>
    <property type="match status" value="2"/>
</dbReference>